<reference evidence="2 3" key="1">
    <citation type="submission" date="2018-12" db="EMBL/GenBank/DDBJ databases">
        <title>Draft genome sequence of Embleya hyalina NBRC 13850T.</title>
        <authorList>
            <person name="Komaki H."/>
            <person name="Hosoyama A."/>
            <person name="Kimura A."/>
            <person name="Ichikawa N."/>
            <person name="Tamura T."/>
        </authorList>
    </citation>
    <scope>NUCLEOTIDE SEQUENCE [LARGE SCALE GENOMIC DNA]</scope>
    <source>
        <strain evidence="2 3">NBRC 13850</strain>
    </source>
</reference>
<dbReference type="Gene3D" id="3.30.559.10">
    <property type="entry name" value="Chloramphenicol acetyltransferase-like domain"/>
    <property type="match status" value="1"/>
</dbReference>
<proteinExistence type="predicted"/>
<keyword evidence="3" id="KW-1185">Reference proteome</keyword>
<name>A0A401Z0Y2_9ACTN</name>
<dbReference type="RefSeq" id="WP_126642217.1">
    <property type="nucleotide sequence ID" value="NZ_BIFH01000040.1"/>
</dbReference>
<comment type="caution">
    <text evidence="2">The sequence shown here is derived from an EMBL/GenBank/DDBJ whole genome shotgun (WGS) entry which is preliminary data.</text>
</comment>
<dbReference type="InterPro" id="IPR023213">
    <property type="entry name" value="CAT-like_dom_sf"/>
</dbReference>
<feature type="compositionally biased region" description="Basic and acidic residues" evidence="1">
    <location>
        <begin position="1"/>
        <end position="18"/>
    </location>
</feature>
<dbReference type="OrthoDB" id="2472181at2"/>
<feature type="region of interest" description="Disordered" evidence="1">
    <location>
        <begin position="1"/>
        <end position="38"/>
    </location>
</feature>
<accession>A0A401Z0Y2</accession>
<dbReference type="Proteomes" id="UP000286931">
    <property type="component" value="Unassembled WGS sequence"/>
</dbReference>
<gene>
    <name evidence="2" type="ORF">EHYA_08218</name>
</gene>
<evidence type="ECO:0000256" key="1">
    <source>
        <dbReference type="SAM" id="MobiDB-lite"/>
    </source>
</evidence>
<protein>
    <submittedName>
        <fullName evidence="2">Peptide synthetase</fullName>
    </submittedName>
</protein>
<evidence type="ECO:0000313" key="3">
    <source>
        <dbReference type="Proteomes" id="UP000286931"/>
    </source>
</evidence>
<evidence type="ECO:0000313" key="2">
    <source>
        <dbReference type="EMBL" id="GCE00492.1"/>
    </source>
</evidence>
<dbReference type="SUPFAM" id="SSF52777">
    <property type="entry name" value="CoA-dependent acyltransferases"/>
    <property type="match status" value="1"/>
</dbReference>
<organism evidence="2 3">
    <name type="scientific">Embleya hyalina</name>
    <dbReference type="NCBI Taxonomy" id="516124"/>
    <lineage>
        <taxon>Bacteria</taxon>
        <taxon>Bacillati</taxon>
        <taxon>Actinomycetota</taxon>
        <taxon>Actinomycetes</taxon>
        <taxon>Kitasatosporales</taxon>
        <taxon>Streptomycetaceae</taxon>
        <taxon>Embleya</taxon>
    </lineage>
</organism>
<dbReference type="EMBL" id="BIFH01000040">
    <property type="protein sequence ID" value="GCE00492.1"/>
    <property type="molecule type" value="Genomic_DNA"/>
</dbReference>
<dbReference type="AlphaFoldDB" id="A0A401Z0Y2"/>
<sequence length="140" mass="14937">MDDEHTLSRTGSRERTESTRAAGNIPWSVRPSGPPDIEAPRVAFAGVVARHDAPRTRFPDDGGRPVAVVAPPGPVPIEIVDPAGPSAATPARILAERVDAGFDRDAPEAPPDDEVGVRERERRIRVRAAESVPALAEVSR</sequence>